<dbReference type="EMBL" id="CADIKL010000006">
    <property type="protein sequence ID" value="CAB3783339.1"/>
    <property type="molecule type" value="Genomic_DNA"/>
</dbReference>
<evidence type="ECO:0000256" key="1">
    <source>
        <dbReference type="SAM" id="MobiDB-lite"/>
    </source>
</evidence>
<name>A0A6J5FN81_9BURK</name>
<keyword evidence="3" id="KW-1185">Reference proteome</keyword>
<proteinExistence type="predicted"/>
<evidence type="ECO:0008006" key="4">
    <source>
        <dbReference type="Google" id="ProtNLM"/>
    </source>
</evidence>
<reference evidence="2 3" key="1">
    <citation type="submission" date="2020-04" db="EMBL/GenBank/DDBJ databases">
        <authorList>
            <person name="De Canck E."/>
        </authorList>
    </citation>
    <scope>NUCLEOTIDE SEQUENCE [LARGE SCALE GENOMIC DNA]</scope>
    <source>
        <strain evidence="2 3">LMG 28688</strain>
    </source>
</reference>
<dbReference type="Proteomes" id="UP000494119">
    <property type="component" value="Unassembled WGS sequence"/>
</dbReference>
<evidence type="ECO:0000313" key="3">
    <source>
        <dbReference type="Proteomes" id="UP000494119"/>
    </source>
</evidence>
<feature type="compositionally biased region" description="Polar residues" evidence="1">
    <location>
        <begin position="1"/>
        <end position="11"/>
    </location>
</feature>
<evidence type="ECO:0000313" key="2">
    <source>
        <dbReference type="EMBL" id="CAB3783339.1"/>
    </source>
</evidence>
<organism evidence="2 3">
    <name type="scientific">Paraburkholderia caffeinitolerans</name>
    <dbReference type="NCBI Taxonomy" id="1723730"/>
    <lineage>
        <taxon>Bacteria</taxon>
        <taxon>Pseudomonadati</taxon>
        <taxon>Pseudomonadota</taxon>
        <taxon>Betaproteobacteria</taxon>
        <taxon>Burkholderiales</taxon>
        <taxon>Burkholderiaceae</taxon>
        <taxon>Paraburkholderia</taxon>
    </lineage>
</organism>
<protein>
    <recommendedName>
        <fullName evidence="4">Phage tail collar domain-containing protein</fullName>
    </recommendedName>
</protein>
<sequence length="449" mass="45425">MDRLIASNSVPMAQADTAPLTGTPQGATDGNPATNIPATRWPSYQYNAIQEELIAILTAAGITPNRTNNAQIAGAIQSLIQGGKTNVGADTGAANAYVVAFTPALSAPIPWAPFWFKVKTTNTGASTLNASGTAYAMVGAAHAALQGGELVANGDALVYWNPTLASGSGSFVLLLCSGAAEQIAPATQSQHAVQLGQMQAAGPSVGATDVAAYIASAASSVTFTASQVVMGVSVSGAKQIVGNISRTINIATVGANGMDTGASPASTSIAVYAIYNPTTSTTALLGQQIGSVPTPTYGGANMPSGYTYSALLGVYITNPSGQFVAFKQINRKIWVTRAGIFGTTSSGGTTWHQTSFSGIAPWGAKAISGDANAVATAAGSIVFNLGVGGDANGIGNQTSNTTYPSGCGPSLQYADIPLDSNLNAYLYYNCPTGSPTAQSYNFFASAYTF</sequence>
<gene>
    <name evidence="2" type="ORF">LMG28688_01627</name>
</gene>
<feature type="region of interest" description="Disordered" evidence="1">
    <location>
        <begin position="1"/>
        <end position="36"/>
    </location>
</feature>
<dbReference type="AlphaFoldDB" id="A0A6J5FN81"/>
<feature type="compositionally biased region" description="Polar residues" evidence="1">
    <location>
        <begin position="20"/>
        <end position="36"/>
    </location>
</feature>
<accession>A0A6J5FN81</accession>
<dbReference type="RefSeq" id="WP_175194611.1">
    <property type="nucleotide sequence ID" value="NZ_CADIKL010000006.1"/>
</dbReference>